<dbReference type="Gene3D" id="3.30.700.10">
    <property type="entry name" value="Glycoprotein, Type 4 Pilin"/>
    <property type="match status" value="1"/>
</dbReference>
<feature type="transmembrane region" description="Helical" evidence="1">
    <location>
        <begin position="12"/>
        <end position="32"/>
    </location>
</feature>
<dbReference type="InterPro" id="IPR012902">
    <property type="entry name" value="N_methyl_site"/>
</dbReference>
<dbReference type="Pfam" id="PF07963">
    <property type="entry name" value="N_methyl"/>
    <property type="match status" value="1"/>
</dbReference>
<keyword evidence="1" id="KW-0472">Membrane</keyword>
<evidence type="ECO:0000313" key="3">
    <source>
        <dbReference type="Proteomes" id="UP001214250"/>
    </source>
</evidence>
<evidence type="ECO:0000256" key="1">
    <source>
        <dbReference type="SAM" id="Phobius"/>
    </source>
</evidence>
<name>A0ABY7W530_9BACT</name>
<accession>A0ABY7W530</accession>
<dbReference type="RefSeq" id="WP_274154216.1">
    <property type="nucleotide sequence ID" value="NZ_CP117812.1"/>
</dbReference>
<gene>
    <name evidence="2" type="ORF">PQO03_16095</name>
</gene>
<evidence type="ECO:0000313" key="2">
    <source>
        <dbReference type="EMBL" id="WDE99358.1"/>
    </source>
</evidence>
<keyword evidence="1" id="KW-0812">Transmembrane</keyword>
<sequence length="241" mass="26949">MKSINHTQKPFTLIELLVVVAIIGILASLLLPSLGKARQKGMTAVCQSNLKQQAIIFSMYNDDWGSYPAPWDRKSSFGGSYNGAARWWSPLGSYLGQADWGYENYNTNSLALTNILHCNNADINQMTGGANTHNVYGYGMNLFLADDGTLNWKERYITYPNPNNIAKPSLTPLNADARATDLGKSSELSSTNLNSFYKFDRIRHDNGSNSLFIDGHVSWQREASAFAKYQAYGNNYWRGDY</sequence>
<reference evidence="2 3" key="1">
    <citation type="submission" date="2023-02" db="EMBL/GenBank/DDBJ databases">
        <title>Genome sequence of Lentisphaera profundi SAORIC-696.</title>
        <authorList>
            <person name="Kim e."/>
            <person name="Cho J.-C."/>
            <person name="Choi A."/>
            <person name="Kang I."/>
        </authorList>
    </citation>
    <scope>NUCLEOTIDE SEQUENCE [LARGE SCALE GENOMIC DNA]</scope>
    <source>
        <strain evidence="2 3">SAORIC-696</strain>
    </source>
</reference>
<protein>
    <submittedName>
        <fullName evidence="2">Type II secretion system protein</fullName>
    </submittedName>
</protein>
<keyword evidence="1" id="KW-1133">Transmembrane helix</keyword>
<dbReference type="PANTHER" id="PTHR30093">
    <property type="entry name" value="GENERAL SECRETION PATHWAY PROTEIN G"/>
    <property type="match status" value="1"/>
</dbReference>
<keyword evidence="3" id="KW-1185">Reference proteome</keyword>
<dbReference type="SUPFAM" id="SSF54523">
    <property type="entry name" value="Pili subunits"/>
    <property type="match status" value="1"/>
</dbReference>
<organism evidence="2 3">
    <name type="scientific">Lentisphaera profundi</name>
    <dbReference type="NCBI Taxonomy" id="1658616"/>
    <lineage>
        <taxon>Bacteria</taxon>
        <taxon>Pseudomonadati</taxon>
        <taxon>Lentisphaerota</taxon>
        <taxon>Lentisphaeria</taxon>
        <taxon>Lentisphaerales</taxon>
        <taxon>Lentisphaeraceae</taxon>
        <taxon>Lentisphaera</taxon>
    </lineage>
</organism>
<dbReference type="InterPro" id="IPR045584">
    <property type="entry name" value="Pilin-like"/>
</dbReference>
<proteinExistence type="predicted"/>
<dbReference type="EMBL" id="CP117812">
    <property type="protein sequence ID" value="WDE99358.1"/>
    <property type="molecule type" value="Genomic_DNA"/>
</dbReference>
<dbReference type="NCBIfam" id="TIGR02532">
    <property type="entry name" value="IV_pilin_GFxxxE"/>
    <property type="match status" value="1"/>
</dbReference>
<dbReference type="Proteomes" id="UP001214250">
    <property type="component" value="Chromosome 2"/>
</dbReference>